<dbReference type="Proteomes" id="UP000178622">
    <property type="component" value="Unassembled WGS sequence"/>
</dbReference>
<dbReference type="PROSITE" id="PS51257">
    <property type="entry name" value="PROKAR_LIPOPROTEIN"/>
    <property type="match status" value="1"/>
</dbReference>
<dbReference type="Gene3D" id="3.40.190.10">
    <property type="entry name" value="Periplasmic binding protein-like II"/>
    <property type="match status" value="2"/>
</dbReference>
<comment type="caution">
    <text evidence="5">The sequence shown here is derived from an EMBL/GenBank/DDBJ whole genome shotgun (WGS) entry which is preliminary data.</text>
</comment>
<sequence length="420" mass="46099">MKNWKKLALAGATALAATTLLVGCGGKTEKKAESSGSSDKKISLKVWVPTDSKKFYEANVKDFETENPNVKLEIIENDASKAQENIKKDPSKAADVFAAPHDHIGQLVESGVLQKIPEQFSTKIKEEQIDSAVQAVTYKGEEYAFPFGVESLIYYYNKTQLSADDVKTFEGITSKAKFGGSNLQEVNAYYWGPLFMSMGLDLFGPNGEDPNGTNWNNDKGVAVLQWVADQKNNKNFVNVSEDALSKFKSGEIAALQSGPWDYHKAEEAVGKENLGIAVYPKINIGGQEVQQKSFLGVQVFAVNQAPANGDTERISKAYKLAEYFSSEKFQDAQFKEPTRSTIPTNKKLQESDAVKNSELANAVATMSGKDYSVIMPKIPEMTNFWSSTAATMSGAYTGKIKPDQYKSSLDQLMKDISGQK</sequence>
<dbReference type="GO" id="GO:0015768">
    <property type="term" value="P:maltose transport"/>
    <property type="evidence" value="ECO:0007669"/>
    <property type="project" value="TreeGrafter"/>
</dbReference>
<dbReference type="RefSeq" id="WP_070792556.1">
    <property type="nucleotide sequence ID" value="NZ_MKIR01000022.1"/>
</dbReference>
<dbReference type="GO" id="GO:1901982">
    <property type="term" value="F:maltose binding"/>
    <property type="evidence" value="ECO:0007669"/>
    <property type="project" value="TreeGrafter"/>
</dbReference>
<keyword evidence="6" id="KW-1185">Reference proteome</keyword>
<dbReference type="OrthoDB" id="9766758at2"/>
<reference evidence="6" key="1">
    <citation type="submission" date="2016-09" db="EMBL/GenBank/DDBJ databases">
        <title>Draft genome sequence of a novel species of the family Streptococcaceae isolated from flowers.</title>
        <authorList>
            <person name="Chuah L.-O."/>
            <person name="Yap K.-P."/>
            <person name="Thong K.L."/>
            <person name="Liong M.T."/>
            <person name="Ahmad R."/>
            <person name="Rusul G."/>
        </authorList>
    </citation>
    <scope>NUCLEOTIDE SEQUENCE [LARGE SCALE GENOMIC DNA]</scope>
    <source>
        <strain evidence="6">DF1</strain>
    </source>
</reference>
<keyword evidence="3 4" id="KW-0732">Signal</keyword>
<comment type="similarity">
    <text evidence="1">Belongs to the bacterial solute-binding protein 1 family.</text>
</comment>
<evidence type="ECO:0000256" key="3">
    <source>
        <dbReference type="ARBA" id="ARBA00022729"/>
    </source>
</evidence>
<dbReference type="Pfam" id="PF13416">
    <property type="entry name" value="SBP_bac_8"/>
    <property type="match status" value="1"/>
</dbReference>
<dbReference type="STRING" id="1859473.BG261_04675"/>
<feature type="signal peptide" evidence="4">
    <location>
        <begin position="1"/>
        <end position="22"/>
    </location>
</feature>
<dbReference type="PANTHER" id="PTHR30061">
    <property type="entry name" value="MALTOSE-BINDING PERIPLASMIC PROTEIN"/>
    <property type="match status" value="1"/>
</dbReference>
<dbReference type="SUPFAM" id="SSF53850">
    <property type="entry name" value="Periplasmic binding protein-like II"/>
    <property type="match status" value="1"/>
</dbReference>
<accession>A0A1E8GL36</accession>
<keyword evidence="2" id="KW-0813">Transport</keyword>
<dbReference type="GO" id="GO:0055052">
    <property type="term" value="C:ATP-binding cassette (ABC) transporter complex, substrate-binding subunit-containing"/>
    <property type="evidence" value="ECO:0007669"/>
    <property type="project" value="TreeGrafter"/>
</dbReference>
<name>A0A1E8GL36_9LACT</name>
<feature type="chain" id="PRO_5038413142" evidence="4">
    <location>
        <begin position="23"/>
        <end position="420"/>
    </location>
</feature>
<dbReference type="GO" id="GO:0042956">
    <property type="term" value="P:maltodextrin transmembrane transport"/>
    <property type="evidence" value="ECO:0007669"/>
    <property type="project" value="TreeGrafter"/>
</dbReference>
<organism evidence="5 6">
    <name type="scientific">Floricoccus tropicus</name>
    <dbReference type="NCBI Taxonomy" id="1859473"/>
    <lineage>
        <taxon>Bacteria</taxon>
        <taxon>Bacillati</taxon>
        <taxon>Bacillota</taxon>
        <taxon>Bacilli</taxon>
        <taxon>Lactobacillales</taxon>
        <taxon>Streptococcaceae</taxon>
        <taxon>Floricoccus</taxon>
    </lineage>
</organism>
<gene>
    <name evidence="5" type="ORF">BG261_04675</name>
</gene>
<evidence type="ECO:0000256" key="1">
    <source>
        <dbReference type="ARBA" id="ARBA00008520"/>
    </source>
</evidence>
<proteinExistence type="inferred from homology"/>
<dbReference type="InterPro" id="IPR006059">
    <property type="entry name" value="SBP"/>
</dbReference>
<evidence type="ECO:0000256" key="2">
    <source>
        <dbReference type="ARBA" id="ARBA00022448"/>
    </source>
</evidence>
<evidence type="ECO:0000313" key="6">
    <source>
        <dbReference type="Proteomes" id="UP000178622"/>
    </source>
</evidence>
<evidence type="ECO:0000313" key="5">
    <source>
        <dbReference type="EMBL" id="OFI48960.1"/>
    </source>
</evidence>
<evidence type="ECO:0000256" key="4">
    <source>
        <dbReference type="SAM" id="SignalP"/>
    </source>
</evidence>
<dbReference type="EMBL" id="MKIR01000022">
    <property type="protein sequence ID" value="OFI48960.1"/>
    <property type="molecule type" value="Genomic_DNA"/>
</dbReference>
<dbReference type="AlphaFoldDB" id="A0A1E8GL36"/>
<dbReference type="PANTHER" id="PTHR30061:SF50">
    <property type="entry name" value="MALTOSE_MALTODEXTRIN-BINDING PERIPLASMIC PROTEIN"/>
    <property type="match status" value="1"/>
</dbReference>
<protein>
    <submittedName>
        <fullName evidence="5">Sugar ABC transporter substrate-binding protein</fullName>
    </submittedName>
</protein>